<protein>
    <recommendedName>
        <fullName evidence="3">ParB-like nuclease domain protein</fullName>
    </recommendedName>
</protein>
<dbReference type="RefSeq" id="YP_009957144.1">
    <property type="nucleotide sequence ID" value="NC_051658.1"/>
</dbReference>
<sequence length="265" mass="29802">MSKPERIEFTSRIGWVRLDEMKISPVAQRALNQAWVDRLTAEFNPDVMGMLHVSRRDGWYYVVDGQHRRAAAIQWLGSDQQVQCHIYDGLTAADEADLFLRLNSVKAQTPMSKFKVALTAGRPVETDIDRIARATGLVIGPSKELEEISCVTALINTYNKSGPGSLAFSLRVIRDAYGYDGFQRDPIAALALIKDRYGDSIDEDKLVMRLKKTGIVDLRREARRWRDTTGNPGSQCFAHAMIIFYNRGNGKRVDPWWNVGVIGAA</sequence>
<gene>
    <name evidence="1" type="primary">50</name>
    <name evidence="1" type="ORF">SEA_FIREHOUSE51_50</name>
</gene>
<dbReference type="SUPFAM" id="SSF110849">
    <property type="entry name" value="ParB/Sulfiredoxin"/>
    <property type="match status" value="1"/>
</dbReference>
<dbReference type="Pfam" id="PF20188">
    <property type="entry name" value="DUF6551"/>
    <property type="match status" value="1"/>
</dbReference>
<dbReference type="KEGG" id="vg:60328663"/>
<dbReference type="GeneID" id="60328663"/>
<dbReference type="InterPro" id="IPR046681">
    <property type="entry name" value="DUF6551"/>
</dbReference>
<evidence type="ECO:0000313" key="1">
    <source>
        <dbReference type="EMBL" id="QOP65012.1"/>
    </source>
</evidence>
<keyword evidence="2" id="KW-1185">Reference proteome</keyword>
<name>A0A7M1CKU1_9CAUD</name>
<accession>A0A7M1CKU1</accession>
<evidence type="ECO:0008006" key="3">
    <source>
        <dbReference type="Google" id="ProtNLM"/>
    </source>
</evidence>
<dbReference type="InterPro" id="IPR036086">
    <property type="entry name" value="ParB/Sulfiredoxin_sf"/>
</dbReference>
<evidence type="ECO:0000313" key="2">
    <source>
        <dbReference type="Proteomes" id="UP000594083"/>
    </source>
</evidence>
<reference evidence="1 2" key="1">
    <citation type="submission" date="2020-08" db="EMBL/GenBank/DDBJ databases">
        <authorList>
            <person name="Akinwunmi A.M."/>
            <person name="Tonade O.A."/>
            <person name="Bolade S.K."/>
            <person name="Markjonathan C.I."/>
            <person name="Olanrewaju O.J."/>
            <person name="Mustapha O.A."/>
            <person name="Dauda A.O."/>
            <person name="Ejiofor E."/>
            <person name="Adebola I.O."/>
            <person name="Ajose A.O."/>
            <person name="Lewis G.S."/>
            <person name="Odunsi A."/>
            <person name="Nsa I.Y."/>
            <person name="Egwuatu T.O.G."/>
            <person name="Oyetibo G.O."/>
            <person name="Ilori M.O."/>
            <person name="Gurney S.M.R."/>
            <person name="Garlena R.A."/>
            <person name="Russell D.A."/>
            <person name="Pope W.H."/>
            <person name="Jacobs-Sera D."/>
            <person name="Hatfull G.F."/>
        </authorList>
    </citation>
    <scope>NUCLEOTIDE SEQUENCE [LARGE SCALE GENOMIC DNA]</scope>
</reference>
<proteinExistence type="predicted"/>
<dbReference type="EMBL" id="MT889374">
    <property type="protein sequence ID" value="QOP65012.1"/>
    <property type="molecule type" value="Genomic_DNA"/>
</dbReference>
<organism evidence="1 2">
    <name type="scientific">Mycobacterium phage Firehouse51</name>
    <dbReference type="NCBI Taxonomy" id="2776877"/>
    <lineage>
        <taxon>Viruses</taxon>
        <taxon>Duplodnaviria</taxon>
        <taxon>Heunggongvirae</taxon>
        <taxon>Uroviricota</taxon>
        <taxon>Caudoviricetes</taxon>
        <taxon>Gracegardnervirinae</taxon>
        <taxon>Cheoctovirus</taxon>
        <taxon>Cheoctovirus firehouse51</taxon>
    </lineage>
</organism>
<dbReference type="Proteomes" id="UP000594083">
    <property type="component" value="Segment"/>
</dbReference>